<protein>
    <submittedName>
        <fullName evidence="1">Uncharacterized protein</fullName>
    </submittedName>
</protein>
<dbReference type="EMBL" id="CM004477">
    <property type="protein sequence ID" value="OCT74419.1"/>
    <property type="molecule type" value="Genomic_DNA"/>
</dbReference>
<accession>A0A974HDY2</accession>
<name>A0A974HDY2_XENLA</name>
<dbReference type="AlphaFoldDB" id="A0A974HDY2"/>
<evidence type="ECO:0000313" key="1">
    <source>
        <dbReference type="EMBL" id="OCT74419.1"/>
    </source>
</evidence>
<gene>
    <name evidence="1" type="ORF">XELAEV_18033396mg</name>
</gene>
<proteinExistence type="predicted"/>
<dbReference type="Proteomes" id="UP000694892">
    <property type="component" value="Chromosome 6S"/>
</dbReference>
<organism evidence="1 2">
    <name type="scientific">Xenopus laevis</name>
    <name type="common">African clawed frog</name>
    <dbReference type="NCBI Taxonomy" id="8355"/>
    <lineage>
        <taxon>Eukaryota</taxon>
        <taxon>Metazoa</taxon>
        <taxon>Chordata</taxon>
        <taxon>Craniata</taxon>
        <taxon>Vertebrata</taxon>
        <taxon>Euteleostomi</taxon>
        <taxon>Amphibia</taxon>
        <taxon>Batrachia</taxon>
        <taxon>Anura</taxon>
        <taxon>Pipoidea</taxon>
        <taxon>Pipidae</taxon>
        <taxon>Xenopodinae</taxon>
        <taxon>Xenopus</taxon>
        <taxon>Xenopus</taxon>
    </lineage>
</organism>
<reference evidence="2" key="1">
    <citation type="journal article" date="2016" name="Nature">
        <title>Genome evolution in the allotetraploid frog Xenopus laevis.</title>
        <authorList>
            <person name="Session A.M."/>
            <person name="Uno Y."/>
            <person name="Kwon T."/>
            <person name="Chapman J.A."/>
            <person name="Toyoda A."/>
            <person name="Takahashi S."/>
            <person name="Fukui A."/>
            <person name="Hikosaka A."/>
            <person name="Suzuki A."/>
            <person name="Kondo M."/>
            <person name="van Heeringen S.J."/>
            <person name="Quigley I."/>
            <person name="Heinz S."/>
            <person name="Ogino H."/>
            <person name="Ochi H."/>
            <person name="Hellsten U."/>
            <person name="Lyons J.B."/>
            <person name="Simakov O."/>
            <person name="Putnam N."/>
            <person name="Stites J."/>
            <person name="Kuroki Y."/>
            <person name="Tanaka T."/>
            <person name="Michiue T."/>
            <person name="Watanabe M."/>
            <person name="Bogdanovic O."/>
            <person name="Lister R."/>
            <person name="Georgiou G."/>
            <person name="Paranjpe S.S."/>
            <person name="van Kruijsbergen I."/>
            <person name="Shu S."/>
            <person name="Carlson J."/>
            <person name="Kinoshita T."/>
            <person name="Ohta Y."/>
            <person name="Mawaribuchi S."/>
            <person name="Jenkins J."/>
            <person name="Grimwood J."/>
            <person name="Schmutz J."/>
            <person name="Mitros T."/>
            <person name="Mozaffari S.V."/>
            <person name="Suzuki Y."/>
            <person name="Haramoto Y."/>
            <person name="Yamamoto T.S."/>
            <person name="Takagi C."/>
            <person name="Heald R."/>
            <person name="Miller K."/>
            <person name="Haudenschild C."/>
            <person name="Kitzman J."/>
            <person name="Nakayama T."/>
            <person name="Izutsu Y."/>
            <person name="Robert J."/>
            <person name="Fortriede J."/>
            <person name="Burns K."/>
            <person name="Lotay V."/>
            <person name="Karimi K."/>
            <person name="Yasuoka Y."/>
            <person name="Dichmann D.S."/>
            <person name="Flajnik M.F."/>
            <person name="Houston D.W."/>
            <person name="Shendure J."/>
            <person name="DuPasquier L."/>
            <person name="Vize P.D."/>
            <person name="Zorn A.M."/>
            <person name="Ito M."/>
            <person name="Marcotte E.M."/>
            <person name="Wallingford J.B."/>
            <person name="Ito Y."/>
            <person name="Asashima M."/>
            <person name="Ueno N."/>
            <person name="Matsuda Y."/>
            <person name="Veenstra G.J."/>
            <person name="Fujiyama A."/>
            <person name="Harland R.M."/>
            <person name="Taira M."/>
            <person name="Rokhsar D.S."/>
        </authorList>
    </citation>
    <scope>NUCLEOTIDE SEQUENCE [LARGE SCALE GENOMIC DNA]</scope>
    <source>
        <strain evidence="2">J</strain>
    </source>
</reference>
<sequence>MMSQTEKQGKDFSSPLHSPLGQIGNALACRMPWHAWTAKQSKMSLSLLLPGTLTLALPGDLHLPRPSILDLSGVSNVSGATFMPIGFSTVVFSRLNTLSSSGESLSQTEGS</sequence>
<evidence type="ECO:0000313" key="2">
    <source>
        <dbReference type="Proteomes" id="UP000694892"/>
    </source>
</evidence>